<dbReference type="NCBIfam" id="TIGR00401">
    <property type="entry name" value="msrA"/>
    <property type="match status" value="1"/>
</dbReference>
<dbReference type="AlphaFoldDB" id="A0A3A1N7E3"/>
<protein>
    <recommendedName>
        <fullName evidence="4">Peptide methionine sulfoxide reductase MsrA</fullName>
        <shortName evidence="4">Protein-methionine-S-oxide reductase</shortName>
        <ecNumber evidence="4">1.8.4.11</ecNumber>
    </recommendedName>
    <alternativeName>
        <fullName evidence="4">Peptide-methionine (S)-S-oxide reductase</fullName>
        <shortName evidence="4">Peptide Met(O) reductase</shortName>
    </alternativeName>
</protein>
<dbReference type="Gene3D" id="3.30.1060.10">
    <property type="entry name" value="Peptide methionine sulphoxide reductase MsrA"/>
    <property type="match status" value="1"/>
</dbReference>
<dbReference type="HAMAP" id="MF_01401">
    <property type="entry name" value="MsrA"/>
    <property type="match status" value="1"/>
</dbReference>
<keyword evidence="1 4" id="KW-0560">Oxidoreductase</keyword>
<sequence>MNTVKTPFLILLLLASISCQPKNKSDKQEVAQKEESKTHMATKLSAEQLQEYETAYFASGCFWCVEAIFESVKGVKEVYSGYSGGSEKNPTYEQVSYGRTHHAEAVEVYYDPDVISFTQLVQVFFGSHDPTTLNRQGPDRGAQYRSIAFYKNDKEQKIIQGYINKLKVENVYGNRTIVTEVEPFEKFYMAEDYHQDYEKRNPNNSYIQNVSIPRLNRFKKNFRSYLKEDVH</sequence>
<dbReference type="GO" id="GO:0008113">
    <property type="term" value="F:peptide-methionine (S)-S-oxide reductase activity"/>
    <property type="evidence" value="ECO:0007669"/>
    <property type="project" value="UniProtKB-UniRule"/>
</dbReference>
<dbReference type="EMBL" id="QXFH01000074">
    <property type="protein sequence ID" value="RIV32494.1"/>
    <property type="molecule type" value="Genomic_DNA"/>
</dbReference>
<evidence type="ECO:0000313" key="6">
    <source>
        <dbReference type="EMBL" id="RIV32494.1"/>
    </source>
</evidence>
<feature type="active site" evidence="4">
    <location>
        <position position="61"/>
    </location>
</feature>
<dbReference type="InterPro" id="IPR002569">
    <property type="entry name" value="Met_Sox_Rdtase_MsrA_dom"/>
</dbReference>
<dbReference type="InterPro" id="IPR036509">
    <property type="entry name" value="Met_Sox_Rdtase_MsrA_sf"/>
</dbReference>
<evidence type="ECO:0000256" key="2">
    <source>
        <dbReference type="ARBA" id="ARBA00047806"/>
    </source>
</evidence>
<evidence type="ECO:0000256" key="4">
    <source>
        <dbReference type="HAMAP-Rule" id="MF_01401"/>
    </source>
</evidence>
<comment type="function">
    <text evidence="4">Has an important function as a repair enzyme for proteins that have been inactivated by oxidation. Catalyzes the reversible oxidation-reduction of methionine sulfoxide in proteins to methionine.</text>
</comment>
<comment type="catalytic activity">
    <reaction evidence="3 4">
        <text>[thioredoxin]-disulfide + L-methionine + H2O = L-methionine (S)-S-oxide + [thioredoxin]-dithiol</text>
        <dbReference type="Rhea" id="RHEA:19993"/>
        <dbReference type="Rhea" id="RHEA-COMP:10698"/>
        <dbReference type="Rhea" id="RHEA-COMP:10700"/>
        <dbReference type="ChEBI" id="CHEBI:15377"/>
        <dbReference type="ChEBI" id="CHEBI:29950"/>
        <dbReference type="ChEBI" id="CHEBI:50058"/>
        <dbReference type="ChEBI" id="CHEBI:57844"/>
        <dbReference type="ChEBI" id="CHEBI:58772"/>
        <dbReference type="EC" id="1.8.4.11"/>
    </reaction>
</comment>
<evidence type="ECO:0000256" key="1">
    <source>
        <dbReference type="ARBA" id="ARBA00023002"/>
    </source>
</evidence>
<name>A0A3A1N7E3_9FLAO</name>
<dbReference type="PANTHER" id="PTHR43774">
    <property type="entry name" value="PEPTIDE METHIONINE SULFOXIDE REDUCTASE"/>
    <property type="match status" value="1"/>
</dbReference>
<dbReference type="Proteomes" id="UP000266067">
    <property type="component" value="Unassembled WGS sequence"/>
</dbReference>
<dbReference type="SUPFAM" id="SSF55068">
    <property type="entry name" value="Peptide methionine sulfoxide reductase"/>
    <property type="match status" value="1"/>
</dbReference>
<dbReference type="PANTHER" id="PTHR43774:SF1">
    <property type="entry name" value="PEPTIDE METHIONINE SULFOXIDE REDUCTASE MSRA 2"/>
    <property type="match status" value="1"/>
</dbReference>
<dbReference type="RefSeq" id="WP_119608468.1">
    <property type="nucleotide sequence ID" value="NZ_QXFH01000074.1"/>
</dbReference>
<keyword evidence="7" id="KW-1185">Reference proteome</keyword>
<dbReference type="EC" id="1.8.4.11" evidence="4"/>
<comment type="catalytic activity">
    <reaction evidence="2 4">
        <text>L-methionyl-[protein] + [thioredoxin]-disulfide + H2O = L-methionyl-(S)-S-oxide-[protein] + [thioredoxin]-dithiol</text>
        <dbReference type="Rhea" id="RHEA:14217"/>
        <dbReference type="Rhea" id="RHEA-COMP:10698"/>
        <dbReference type="Rhea" id="RHEA-COMP:10700"/>
        <dbReference type="Rhea" id="RHEA-COMP:12313"/>
        <dbReference type="Rhea" id="RHEA-COMP:12315"/>
        <dbReference type="ChEBI" id="CHEBI:15377"/>
        <dbReference type="ChEBI" id="CHEBI:16044"/>
        <dbReference type="ChEBI" id="CHEBI:29950"/>
        <dbReference type="ChEBI" id="CHEBI:44120"/>
        <dbReference type="ChEBI" id="CHEBI:50058"/>
        <dbReference type="EC" id="1.8.4.11"/>
    </reaction>
</comment>
<feature type="domain" description="Peptide methionine sulphoxide reductase MsrA" evidence="5">
    <location>
        <begin position="54"/>
        <end position="206"/>
    </location>
</feature>
<evidence type="ECO:0000256" key="3">
    <source>
        <dbReference type="ARBA" id="ARBA00048782"/>
    </source>
</evidence>
<comment type="caution">
    <text evidence="6">The sequence shown here is derived from an EMBL/GenBank/DDBJ whole genome shotgun (WGS) entry which is preliminary data.</text>
</comment>
<reference evidence="6 7" key="1">
    <citation type="submission" date="2018-08" db="EMBL/GenBank/DDBJ databases">
        <title>Proposal of Muricauda 72 sp.nov. and Muricauda NH166 sp.nov., isolated from seawater.</title>
        <authorList>
            <person name="Cheng H."/>
            <person name="Wu Y.-H."/>
            <person name="Guo L.-L."/>
            <person name="Xu X.-W."/>
        </authorList>
    </citation>
    <scope>NUCLEOTIDE SEQUENCE [LARGE SCALE GENOMIC DNA]</scope>
    <source>
        <strain evidence="6 7">KCTC 22173</strain>
    </source>
</reference>
<dbReference type="GO" id="GO:0033744">
    <property type="term" value="F:L-methionine:thioredoxin-disulfide S-oxidoreductase activity"/>
    <property type="evidence" value="ECO:0007669"/>
    <property type="project" value="RHEA"/>
</dbReference>
<comment type="similarity">
    <text evidence="4">Belongs to the MsrA Met sulfoxide reductase family.</text>
</comment>
<dbReference type="PROSITE" id="PS51257">
    <property type="entry name" value="PROKAR_LIPOPROTEIN"/>
    <property type="match status" value="1"/>
</dbReference>
<evidence type="ECO:0000313" key="7">
    <source>
        <dbReference type="Proteomes" id="UP000266067"/>
    </source>
</evidence>
<organism evidence="6 7">
    <name type="scientific">Flagellimonas lutimaris</name>
    <dbReference type="NCBI Taxonomy" id="475082"/>
    <lineage>
        <taxon>Bacteria</taxon>
        <taxon>Pseudomonadati</taxon>
        <taxon>Bacteroidota</taxon>
        <taxon>Flavobacteriia</taxon>
        <taxon>Flavobacteriales</taxon>
        <taxon>Flavobacteriaceae</taxon>
        <taxon>Flagellimonas</taxon>
    </lineage>
</organism>
<accession>A0A3A1N7E3</accession>
<dbReference type="Pfam" id="PF01625">
    <property type="entry name" value="PMSR"/>
    <property type="match status" value="1"/>
</dbReference>
<gene>
    <name evidence="4 6" type="primary">msrA</name>
    <name evidence="6" type="ORF">D2V08_12305</name>
</gene>
<proteinExistence type="inferred from homology"/>
<evidence type="ECO:0000259" key="5">
    <source>
        <dbReference type="Pfam" id="PF01625"/>
    </source>
</evidence>
<dbReference type="OrthoDB" id="4174719at2"/>